<accession>A0ABV0ZWE4</accession>
<gene>
    <name evidence="1" type="ORF">AMECASPLE_010512</name>
</gene>
<name>A0ABV0ZWE4_9TELE</name>
<comment type="caution">
    <text evidence="1">The sequence shown here is derived from an EMBL/GenBank/DDBJ whole genome shotgun (WGS) entry which is preliminary data.</text>
</comment>
<evidence type="ECO:0000313" key="1">
    <source>
        <dbReference type="EMBL" id="MEQ2310583.1"/>
    </source>
</evidence>
<proteinExistence type="predicted"/>
<keyword evidence="2" id="KW-1185">Reference proteome</keyword>
<dbReference type="EMBL" id="JAHRIP010075846">
    <property type="protein sequence ID" value="MEQ2310583.1"/>
    <property type="molecule type" value="Genomic_DNA"/>
</dbReference>
<sequence length="108" mass="12118">MKLMSGSVIGREPGYTLDRSAVHYRATETKRTHNRIHITQLTEKLSFSTTGRSYSSKRKTIYAQGVLMMRANSMQKYPRPGFNPGPSLCKATVLATATMCNPCFKQIN</sequence>
<dbReference type="Proteomes" id="UP001469553">
    <property type="component" value="Unassembled WGS sequence"/>
</dbReference>
<protein>
    <submittedName>
        <fullName evidence="1">Uncharacterized protein</fullName>
    </submittedName>
</protein>
<organism evidence="1 2">
    <name type="scientific">Ameca splendens</name>
    <dbReference type="NCBI Taxonomy" id="208324"/>
    <lineage>
        <taxon>Eukaryota</taxon>
        <taxon>Metazoa</taxon>
        <taxon>Chordata</taxon>
        <taxon>Craniata</taxon>
        <taxon>Vertebrata</taxon>
        <taxon>Euteleostomi</taxon>
        <taxon>Actinopterygii</taxon>
        <taxon>Neopterygii</taxon>
        <taxon>Teleostei</taxon>
        <taxon>Neoteleostei</taxon>
        <taxon>Acanthomorphata</taxon>
        <taxon>Ovalentaria</taxon>
        <taxon>Atherinomorphae</taxon>
        <taxon>Cyprinodontiformes</taxon>
        <taxon>Goodeidae</taxon>
        <taxon>Ameca</taxon>
    </lineage>
</organism>
<reference evidence="1 2" key="1">
    <citation type="submission" date="2021-06" db="EMBL/GenBank/DDBJ databases">
        <authorList>
            <person name="Palmer J.M."/>
        </authorList>
    </citation>
    <scope>NUCLEOTIDE SEQUENCE [LARGE SCALE GENOMIC DNA]</scope>
    <source>
        <strain evidence="1 2">AS_MEX2019</strain>
        <tissue evidence="1">Muscle</tissue>
    </source>
</reference>
<evidence type="ECO:0000313" key="2">
    <source>
        <dbReference type="Proteomes" id="UP001469553"/>
    </source>
</evidence>